<evidence type="ECO:0000313" key="4">
    <source>
        <dbReference type="Ensembl" id="ENSMCSP00000002424.1"/>
    </source>
</evidence>
<accession>A0A8C5T6H6</accession>
<evidence type="ECO:0000259" key="2">
    <source>
        <dbReference type="Pfam" id="PF01108"/>
    </source>
</evidence>
<protein>
    <recommendedName>
        <fullName evidence="6">Interferon alpha/beta receptor 2</fullName>
    </recommendedName>
</protein>
<dbReference type="Pfam" id="PF09294">
    <property type="entry name" value="Interfer-bind"/>
    <property type="match status" value="1"/>
</dbReference>
<feature type="compositionally biased region" description="Acidic residues" evidence="1">
    <location>
        <begin position="383"/>
        <end position="398"/>
    </location>
</feature>
<dbReference type="InterPro" id="IPR050650">
    <property type="entry name" value="Type-II_Cytokine-TF_Rcpt"/>
</dbReference>
<dbReference type="OrthoDB" id="8947665at2759"/>
<evidence type="ECO:0000313" key="5">
    <source>
        <dbReference type="Proteomes" id="UP000694560"/>
    </source>
</evidence>
<reference evidence="4" key="1">
    <citation type="submission" date="2025-08" db="UniProtKB">
        <authorList>
            <consortium name="Ensembl"/>
        </authorList>
    </citation>
    <scope>IDENTIFICATION</scope>
</reference>
<dbReference type="InterPro" id="IPR013783">
    <property type="entry name" value="Ig-like_fold"/>
</dbReference>
<feature type="region of interest" description="Disordered" evidence="1">
    <location>
        <begin position="465"/>
        <end position="505"/>
    </location>
</feature>
<evidence type="ECO:0000259" key="3">
    <source>
        <dbReference type="Pfam" id="PF09294"/>
    </source>
</evidence>
<dbReference type="Ensembl" id="ENSMCST00000002479.1">
    <property type="protein sequence ID" value="ENSMCSP00000002424.1"/>
    <property type="gene ID" value="ENSMCSG00000001813.1"/>
</dbReference>
<evidence type="ECO:0000256" key="1">
    <source>
        <dbReference type="SAM" id="MobiDB-lite"/>
    </source>
</evidence>
<feature type="domain" description="Interferon/interleukin receptor" evidence="3">
    <location>
        <begin position="126"/>
        <end position="230"/>
    </location>
</feature>
<feature type="domain" description="Fibronectin type-III" evidence="2">
    <location>
        <begin position="31"/>
        <end position="107"/>
    </location>
</feature>
<dbReference type="AlphaFoldDB" id="A0A8C5T6H6"/>
<feature type="region of interest" description="Disordered" evidence="1">
    <location>
        <begin position="310"/>
        <end position="331"/>
    </location>
</feature>
<dbReference type="GO" id="GO:0005886">
    <property type="term" value="C:plasma membrane"/>
    <property type="evidence" value="ECO:0007669"/>
    <property type="project" value="TreeGrafter"/>
</dbReference>
<feature type="compositionally biased region" description="Acidic residues" evidence="1">
    <location>
        <begin position="487"/>
        <end position="496"/>
    </location>
</feature>
<dbReference type="SUPFAM" id="SSF49265">
    <property type="entry name" value="Fibronectin type III"/>
    <property type="match status" value="2"/>
</dbReference>
<dbReference type="Proteomes" id="UP000694560">
    <property type="component" value="Unplaced"/>
</dbReference>
<proteinExistence type="predicted"/>
<sequence>MGLFIRIVAKLRVGCLGFFVIFSFLERILEGSPYKLWMDSSNFQHILSWQAKHDPAVPTSYNVLYRDRRHWNWMTPKQCSGIAQLSCELTEEFKPKSTGYYILVQSIGGTQVLNSSVLFFVPFYQTVLGPPEVNITSCPNCINVTVKLPPSHFRGRGKLLSLIDIYEELDYNITLKSLDGEYKKPRQKTTEEVFSTVIEELYPSRNYCVSVEVSASLNRHSIPSPWKCATADSEAPQGYHKVAVASAVCVSLIIGAVLKCVHTAGFFLQKKSLPQTLAFIRRLSYPLWEFESEKAASVEIIPREVKSKARGCRGSASDDSDSDSSDSDSSMLCDHDYMRRVALARGRVPQGCATPSALVQYSVNSFCEHSSSQAGDIPAAEPQECEEQELGPEGDTDSSSELLSPCSEGSCSAQGSSECFTINLHTVLLGTLEEHGHSSAAAPSAQEDADDWHCAHGLEEKLLEDTGGVQEAPCSEDFHTWQNSSSEESDSLDSDTEQVTGYMRR</sequence>
<dbReference type="Gene3D" id="2.60.40.10">
    <property type="entry name" value="Immunoglobulins"/>
    <property type="match status" value="2"/>
</dbReference>
<name>A0A8C5T6H6_9PASS</name>
<dbReference type="PANTHER" id="PTHR20859:SF84">
    <property type="entry name" value="INTERFERON ALPHA_BETA RECEPTOR 2"/>
    <property type="match status" value="1"/>
</dbReference>
<dbReference type="InterPro" id="IPR003961">
    <property type="entry name" value="FN3_dom"/>
</dbReference>
<dbReference type="InterPro" id="IPR015373">
    <property type="entry name" value="Interferon/interleukin_rcp_dom"/>
</dbReference>
<keyword evidence="5" id="KW-1185">Reference proteome</keyword>
<dbReference type="Pfam" id="PF01108">
    <property type="entry name" value="Tissue_fac"/>
    <property type="match status" value="1"/>
</dbReference>
<reference evidence="4" key="2">
    <citation type="submission" date="2025-09" db="UniProtKB">
        <authorList>
            <consortium name="Ensembl"/>
        </authorList>
    </citation>
    <scope>IDENTIFICATION</scope>
</reference>
<dbReference type="GO" id="GO:0042018">
    <property type="term" value="F:interleukin-22 receptor activity"/>
    <property type="evidence" value="ECO:0007669"/>
    <property type="project" value="TreeGrafter"/>
</dbReference>
<evidence type="ECO:0008006" key="6">
    <source>
        <dbReference type="Google" id="ProtNLM"/>
    </source>
</evidence>
<dbReference type="PANTHER" id="PTHR20859">
    <property type="entry name" value="INTERFERON/INTERLEUKIN RECEPTOR"/>
    <property type="match status" value="1"/>
</dbReference>
<organism evidence="4 5">
    <name type="scientific">Malurus cyaneus samueli</name>
    <dbReference type="NCBI Taxonomy" id="2593467"/>
    <lineage>
        <taxon>Eukaryota</taxon>
        <taxon>Metazoa</taxon>
        <taxon>Chordata</taxon>
        <taxon>Craniata</taxon>
        <taxon>Vertebrata</taxon>
        <taxon>Euteleostomi</taxon>
        <taxon>Archelosauria</taxon>
        <taxon>Archosauria</taxon>
        <taxon>Dinosauria</taxon>
        <taxon>Saurischia</taxon>
        <taxon>Theropoda</taxon>
        <taxon>Coelurosauria</taxon>
        <taxon>Aves</taxon>
        <taxon>Neognathae</taxon>
        <taxon>Neoaves</taxon>
        <taxon>Telluraves</taxon>
        <taxon>Australaves</taxon>
        <taxon>Passeriformes</taxon>
        <taxon>Meliphagoidea</taxon>
        <taxon>Maluridae</taxon>
        <taxon>Malurus</taxon>
    </lineage>
</organism>
<dbReference type="InterPro" id="IPR036116">
    <property type="entry name" value="FN3_sf"/>
</dbReference>
<feature type="region of interest" description="Disordered" evidence="1">
    <location>
        <begin position="372"/>
        <end position="407"/>
    </location>
</feature>